<dbReference type="GO" id="GO:0006567">
    <property type="term" value="P:L-threonine catabolic process"/>
    <property type="evidence" value="ECO:0007669"/>
    <property type="project" value="TreeGrafter"/>
</dbReference>
<dbReference type="NCBIfam" id="NF041359">
    <property type="entry name" value="GntG_guanitoxin"/>
    <property type="match status" value="1"/>
</dbReference>
<sequence length="348" mass="38069">MIQKIDLRSDTVTKPTPEMLQAMFEAPVGDDVYGEDPTIKALEEKTAAMFGLKAGLFCPSGTMTNQIAIKVHTAPLTEVICDITAHIHQYEGGGIAFNSAASTALVHGERGKMTPQQVEANIRPLDNIHFPETRLVALENSCNKGGGSYYTIKEIAAISEVCKRHNLALHLDGARVFNALVASGDSAKDYGLYFDTISICLSKGLGAPVGSVLLGSKEFIKKATRVRKVMGGGMRQAGYLAAAGMYALDNHVERLQEDHRRAKELEQALLQTDYVESVLPVETNIIIFKLNEKVSDVAFVQALAEQHILAASFGPQMIRFVTHLDITEEMHQRLLQVLQTLSFEKVEA</sequence>
<dbReference type="InterPro" id="IPR001597">
    <property type="entry name" value="ArAA_b-elim_lyase/Thr_aldolase"/>
</dbReference>
<dbReference type="OrthoDB" id="9774495at2"/>
<keyword evidence="8" id="KW-1185">Reference proteome</keyword>
<dbReference type="Gene3D" id="3.90.1150.10">
    <property type="entry name" value="Aspartate Aminotransferase, domain 1"/>
    <property type="match status" value="1"/>
</dbReference>
<dbReference type="KEGG" id="pko:PKOR_16725"/>
<comment type="similarity">
    <text evidence="2">Belongs to the threonine aldolase family.</text>
</comment>
<dbReference type="SUPFAM" id="SSF53383">
    <property type="entry name" value="PLP-dependent transferases"/>
    <property type="match status" value="1"/>
</dbReference>
<evidence type="ECO:0000256" key="1">
    <source>
        <dbReference type="ARBA" id="ARBA00001933"/>
    </source>
</evidence>
<dbReference type="CDD" id="cd06502">
    <property type="entry name" value="TA_like"/>
    <property type="match status" value="1"/>
</dbReference>
<dbReference type="PIRSF" id="PIRSF017617">
    <property type="entry name" value="Thr_aldolase"/>
    <property type="match status" value="1"/>
</dbReference>
<protein>
    <submittedName>
        <fullName evidence="7">Threonine aldolase</fullName>
    </submittedName>
</protein>
<dbReference type="STRING" id="400092.PKOR_16725"/>
<dbReference type="InterPro" id="IPR015422">
    <property type="entry name" value="PyrdxlP-dep_Trfase_small"/>
</dbReference>
<dbReference type="PANTHER" id="PTHR48097">
    <property type="entry name" value="L-THREONINE ALDOLASE-RELATED"/>
    <property type="match status" value="1"/>
</dbReference>
<feature type="domain" description="Aromatic amino acid beta-eliminating lyase/threonine aldolase" evidence="6">
    <location>
        <begin position="6"/>
        <end position="291"/>
    </location>
</feature>
<gene>
    <name evidence="7" type="ORF">PKOR_16725</name>
</gene>
<dbReference type="GO" id="GO:0006545">
    <property type="term" value="P:glycine biosynthetic process"/>
    <property type="evidence" value="ECO:0007669"/>
    <property type="project" value="TreeGrafter"/>
</dbReference>
<evidence type="ECO:0000256" key="4">
    <source>
        <dbReference type="ARBA" id="ARBA00023239"/>
    </source>
</evidence>
<evidence type="ECO:0000256" key="5">
    <source>
        <dbReference type="PIRSR" id="PIRSR017617-1"/>
    </source>
</evidence>
<proteinExistence type="inferred from homology"/>
<dbReference type="Proteomes" id="UP000033109">
    <property type="component" value="Chromosome"/>
</dbReference>
<keyword evidence="4" id="KW-0456">Lyase</keyword>
<dbReference type="InterPro" id="IPR023603">
    <property type="entry name" value="Low_specificity_L-TA-like"/>
</dbReference>
<dbReference type="GO" id="GO:0008732">
    <property type="term" value="F:L-allo-threonine aldolase activity"/>
    <property type="evidence" value="ECO:0007669"/>
    <property type="project" value="TreeGrafter"/>
</dbReference>
<evidence type="ECO:0000313" key="7">
    <source>
        <dbReference type="EMBL" id="AKD04430.1"/>
    </source>
</evidence>
<feature type="modified residue" description="N6-(pyridoxal phosphate)lysine" evidence="5">
    <location>
        <position position="203"/>
    </location>
</feature>
<evidence type="ECO:0000313" key="8">
    <source>
        <dbReference type="Proteomes" id="UP000033109"/>
    </source>
</evidence>
<reference evidence="7 8" key="1">
    <citation type="journal article" date="2015" name="Sci. Rep.">
        <title>Unraveling adaptation of Pontibacter korlensis to radiation and infertility in desert through complete genome and comparative transcriptomic analysis.</title>
        <authorList>
            <person name="Dai J."/>
            <person name="Dai W."/>
            <person name="Qiu C."/>
            <person name="Yang Z."/>
            <person name="Zhang Y."/>
            <person name="Zhou M."/>
            <person name="Zhang L."/>
            <person name="Fang C."/>
            <person name="Gao Q."/>
            <person name="Yang Q."/>
            <person name="Li X."/>
            <person name="Wang Z."/>
            <person name="Wang Z."/>
            <person name="Jia Z."/>
            <person name="Chen X."/>
        </authorList>
    </citation>
    <scope>NUCLEOTIDE SEQUENCE [LARGE SCALE GENOMIC DNA]</scope>
    <source>
        <strain evidence="7 8">X14-1T</strain>
    </source>
</reference>
<evidence type="ECO:0000256" key="3">
    <source>
        <dbReference type="ARBA" id="ARBA00022898"/>
    </source>
</evidence>
<evidence type="ECO:0000256" key="2">
    <source>
        <dbReference type="ARBA" id="ARBA00006966"/>
    </source>
</evidence>
<comment type="cofactor">
    <cofactor evidence="1">
        <name>pyridoxal 5'-phosphate</name>
        <dbReference type="ChEBI" id="CHEBI:597326"/>
    </cofactor>
</comment>
<evidence type="ECO:0000259" key="6">
    <source>
        <dbReference type="Pfam" id="PF01212"/>
    </source>
</evidence>
<dbReference type="RefSeq" id="WP_046312254.1">
    <property type="nucleotide sequence ID" value="NZ_CBCSCY010000006.1"/>
</dbReference>
<organism evidence="7 8">
    <name type="scientific">Pontibacter korlensis</name>
    <dbReference type="NCBI Taxonomy" id="400092"/>
    <lineage>
        <taxon>Bacteria</taxon>
        <taxon>Pseudomonadati</taxon>
        <taxon>Bacteroidota</taxon>
        <taxon>Cytophagia</taxon>
        <taxon>Cytophagales</taxon>
        <taxon>Hymenobacteraceae</taxon>
        <taxon>Pontibacter</taxon>
    </lineage>
</organism>
<keyword evidence="3" id="KW-0663">Pyridoxal phosphate</keyword>
<dbReference type="FunFam" id="3.40.640.10:FF:000030">
    <property type="entry name" value="Low-specificity L-threonine aldolase"/>
    <property type="match status" value="1"/>
</dbReference>
<dbReference type="PANTHER" id="PTHR48097:SF9">
    <property type="entry name" value="L-THREONINE ALDOLASE"/>
    <property type="match status" value="1"/>
</dbReference>
<dbReference type="InterPro" id="IPR015424">
    <property type="entry name" value="PyrdxlP-dep_Trfase"/>
</dbReference>
<dbReference type="Pfam" id="PF01212">
    <property type="entry name" value="Beta_elim_lyase"/>
    <property type="match status" value="1"/>
</dbReference>
<name>A0A0E3ZI44_9BACT</name>
<dbReference type="AlphaFoldDB" id="A0A0E3ZI44"/>
<dbReference type="EMBL" id="CP009621">
    <property type="protein sequence ID" value="AKD04430.1"/>
    <property type="molecule type" value="Genomic_DNA"/>
</dbReference>
<dbReference type="GO" id="GO:0005829">
    <property type="term" value="C:cytosol"/>
    <property type="evidence" value="ECO:0007669"/>
    <property type="project" value="TreeGrafter"/>
</dbReference>
<dbReference type="Gene3D" id="3.40.640.10">
    <property type="entry name" value="Type I PLP-dependent aspartate aminotransferase-like (Major domain)"/>
    <property type="match status" value="1"/>
</dbReference>
<dbReference type="InterPro" id="IPR015421">
    <property type="entry name" value="PyrdxlP-dep_Trfase_major"/>
</dbReference>
<dbReference type="HOGENOM" id="CLU_029381_0_4_10"/>
<dbReference type="PATRIC" id="fig|400092.3.peg.3669"/>
<accession>A0A0E3ZI44</accession>